<dbReference type="PIRSF" id="PIRSF500176">
    <property type="entry name" value="L_ASNase"/>
    <property type="match status" value="1"/>
</dbReference>
<evidence type="ECO:0000313" key="7">
    <source>
        <dbReference type="Proteomes" id="UP000036958"/>
    </source>
</evidence>
<dbReference type="NCBIfam" id="TIGR00519">
    <property type="entry name" value="asnASE_I"/>
    <property type="match status" value="1"/>
</dbReference>
<dbReference type="CDD" id="cd08963">
    <property type="entry name" value="L-asparaginase_I"/>
    <property type="match status" value="1"/>
</dbReference>
<dbReference type="InterPro" id="IPR027474">
    <property type="entry name" value="L-asparaginase_N"/>
</dbReference>
<dbReference type="SUPFAM" id="SSF53774">
    <property type="entry name" value="Glutaminase/Asparaginase"/>
    <property type="match status" value="1"/>
</dbReference>
<feature type="domain" description="Asparaginase/glutaminase C-terminal" evidence="5">
    <location>
        <begin position="200"/>
        <end position="313"/>
    </location>
</feature>
<dbReference type="PANTHER" id="PTHR11707">
    <property type="entry name" value="L-ASPARAGINASE"/>
    <property type="match status" value="1"/>
</dbReference>
<dbReference type="InterPro" id="IPR040919">
    <property type="entry name" value="Asparaginase_C"/>
</dbReference>
<dbReference type="InterPro" id="IPR027473">
    <property type="entry name" value="L-asparaginase_C"/>
</dbReference>
<dbReference type="InterPro" id="IPR006033">
    <property type="entry name" value="AsnA_fam"/>
</dbReference>
<dbReference type="InterPro" id="IPR036152">
    <property type="entry name" value="Asp/glu_Ase-like_sf"/>
</dbReference>
<dbReference type="Pfam" id="PF00710">
    <property type="entry name" value="Asparaginase"/>
    <property type="match status" value="1"/>
</dbReference>
<dbReference type="Pfam" id="PF17763">
    <property type="entry name" value="Asparaginase_C"/>
    <property type="match status" value="1"/>
</dbReference>
<proteinExistence type="predicted"/>
<gene>
    <name evidence="6" type="ORF">NC99_24150</name>
</gene>
<accession>A0A0L8V8F2</accession>
<dbReference type="Gene3D" id="3.40.50.1170">
    <property type="entry name" value="L-asparaginase, N-terminal domain"/>
    <property type="match status" value="1"/>
</dbReference>
<dbReference type="AlphaFoldDB" id="A0A0L8V8F2"/>
<sequence>MVQKNGKGALAPVRFDQIADEVPELRRLGCHLESITFNPPLDSSDMSPKTWGRLAKMIQKNYRKFDGFVILHGTDTMAYTASALSYMLENLDKPVVMTGSQLPIGVLRTDGKENLITAIEIAAAHENDMAVVPEVSIYFDNKLYRGNRVVKRHADHFSAFDSVNYPILAKAGVDIKFFHENIYHPQNKGILKVSSNFDDRVVILKIFPGMNREIFEQIINIESIRGVVLETFGSGNVPTLSWLIRVVKKAINRGVICVNVTQCQGGTVKMGQYQTSRELKKIGVVSGKDMTTEAAVTKLMFLLGQSLSDEDIKLHLRKNLSGEISE</sequence>
<dbReference type="InterPro" id="IPR041725">
    <property type="entry name" value="L-asparaginase_I"/>
</dbReference>
<dbReference type="GO" id="GO:0009066">
    <property type="term" value="P:aspartate family amino acid metabolic process"/>
    <property type="evidence" value="ECO:0007669"/>
    <property type="project" value="UniProtKB-ARBA"/>
</dbReference>
<dbReference type="SMART" id="SM00870">
    <property type="entry name" value="Asparaginase"/>
    <property type="match status" value="1"/>
</dbReference>
<evidence type="ECO:0000313" key="6">
    <source>
        <dbReference type="EMBL" id="KOH44755.1"/>
    </source>
</evidence>
<dbReference type="InterPro" id="IPR027475">
    <property type="entry name" value="Asparaginase/glutaminase_AS2"/>
</dbReference>
<dbReference type="InterPro" id="IPR037152">
    <property type="entry name" value="L-asparaginase_N_sf"/>
</dbReference>
<keyword evidence="2 6" id="KW-0378">Hydrolase</keyword>
<dbReference type="PANTHER" id="PTHR11707:SF28">
    <property type="entry name" value="60 KDA LYSOPHOSPHOLIPASE"/>
    <property type="match status" value="1"/>
</dbReference>
<evidence type="ECO:0000256" key="2">
    <source>
        <dbReference type="ARBA" id="ARBA00022801"/>
    </source>
</evidence>
<dbReference type="Gene3D" id="3.40.50.40">
    <property type="match status" value="1"/>
</dbReference>
<comment type="caution">
    <text evidence="6">The sequence shown here is derived from an EMBL/GenBank/DDBJ whole genome shotgun (WGS) entry which is preliminary data.</text>
</comment>
<dbReference type="STRING" id="1409788.NC99_24150"/>
<dbReference type="PROSITE" id="PS51732">
    <property type="entry name" value="ASN_GLN_ASE_3"/>
    <property type="match status" value="1"/>
</dbReference>
<evidence type="ECO:0000256" key="3">
    <source>
        <dbReference type="PROSITE-ProRule" id="PRU10100"/>
    </source>
</evidence>
<protein>
    <recommendedName>
        <fullName evidence="1">asparaginase</fullName>
        <ecNumber evidence="1">3.5.1.1</ecNumber>
    </recommendedName>
</protein>
<dbReference type="PRINTS" id="PR00139">
    <property type="entry name" value="ASNGLNASE"/>
</dbReference>
<dbReference type="EC" id="3.5.1.1" evidence="1"/>
<dbReference type="EMBL" id="LGIA01000153">
    <property type="protein sequence ID" value="KOH44755.1"/>
    <property type="molecule type" value="Genomic_DNA"/>
</dbReference>
<dbReference type="FunFam" id="3.40.50.40:FF:000001">
    <property type="entry name" value="L-asparaginase 1"/>
    <property type="match status" value="1"/>
</dbReference>
<organism evidence="6 7">
    <name type="scientific">Sunxiuqinia dokdonensis</name>
    <dbReference type="NCBI Taxonomy" id="1409788"/>
    <lineage>
        <taxon>Bacteria</taxon>
        <taxon>Pseudomonadati</taxon>
        <taxon>Bacteroidota</taxon>
        <taxon>Bacteroidia</taxon>
        <taxon>Marinilabiliales</taxon>
        <taxon>Prolixibacteraceae</taxon>
        <taxon>Sunxiuqinia</taxon>
    </lineage>
</organism>
<feature type="domain" description="L-asparaginase N-terminal" evidence="4">
    <location>
        <begin position="3"/>
        <end position="181"/>
    </location>
</feature>
<evidence type="ECO:0000256" key="1">
    <source>
        <dbReference type="ARBA" id="ARBA00012920"/>
    </source>
</evidence>
<feature type="active site" evidence="3">
    <location>
        <position position="74"/>
    </location>
</feature>
<dbReference type="InterPro" id="IPR006034">
    <property type="entry name" value="Asparaginase/glutaminase-like"/>
</dbReference>
<evidence type="ECO:0000259" key="5">
    <source>
        <dbReference type="Pfam" id="PF17763"/>
    </source>
</evidence>
<dbReference type="GO" id="GO:0004067">
    <property type="term" value="F:asparaginase activity"/>
    <property type="evidence" value="ECO:0007669"/>
    <property type="project" value="UniProtKB-UniRule"/>
</dbReference>
<name>A0A0L8V8F2_9BACT</name>
<dbReference type="Proteomes" id="UP000036958">
    <property type="component" value="Unassembled WGS sequence"/>
</dbReference>
<evidence type="ECO:0000259" key="4">
    <source>
        <dbReference type="Pfam" id="PF00710"/>
    </source>
</evidence>
<dbReference type="PROSITE" id="PS00917">
    <property type="entry name" value="ASN_GLN_ASE_2"/>
    <property type="match status" value="1"/>
</dbReference>
<reference evidence="7" key="1">
    <citation type="submission" date="2015-07" db="EMBL/GenBank/DDBJ databases">
        <title>Genome sequencing of Sunxiuqinia dokdonensis strain SK.</title>
        <authorList>
            <person name="Ahn S."/>
            <person name="Kim B.-C."/>
        </authorList>
    </citation>
    <scope>NUCLEOTIDE SEQUENCE [LARGE SCALE GENOMIC DNA]</scope>
    <source>
        <strain evidence="7">SK</strain>
    </source>
</reference>
<dbReference type="PIRSF" id="PIRSF001220">
    <property type="entry name" value="L-ASNase_gatD"/>
    <property type="match status" value="1"/>
</dbReference>
<keyword evidence="7" id="KW-1185">Reference proteome</keyword>
<dbReference type="PATRIC" id="fig|1409788.3.peg.2494"/>